<dbReference type="InterPro" id="IPR018060">
    <property type="entry name" value="HTH_AraC"/>
</dbReference>
<dbReference type="EMBL" id="MCIA01000035">
    <property type="protein sequence ID" value="RKD28242.1"/>
    <property type="molecule type" value="Genomic_DNA"/>
</dbReference>
<protein>
    <recommendedName>
        <fullName evidence="4">HTH araC/xylS-type domain-containing protein</fullName>
    </recommendedName>
</protein>
<dbReference type="PANTHER" id="PTHR47504">
    <property type="entry name" value="RIGHT ORIGIN-BINDING PROTEIN"/>
    <property type="match status" value="1"/>
</dbReference>
<dbReference type="Proteomes" id="UP000284277">
    <property type="component" value="Unassembled WGS sequence"/>
</dbReference>
<dbReference type="InterPro" id="IPR050959">
    <property type="entry name" value="MarA-like"/>
</dbReference>
<evidence type="ECO:0000259" key="4">
    <source>
        <dbReference type="PROSITE" id="PS01124"/>
    </source>
</evidence>
<keyword evidence="3" id="KW-0804">Transcription</keyword>
<dbReference type="SUPFAM" id="SSF159234">
    <property type="entry name" value="FomD-like"/>
    <property type="match status" value="1"/>
</dbReference>
<dbReference type="GO" id="GO:0003700">
    <property type="term" value="F:DNA-binding transcription factor activity"/>
    <property type="evidence" value="ECO:0007669"/>
    <property type="project" value="InterPro"/>
</dbReference>
<dbReference type="GO" id="GO:0043565">
    <property type="term" value="F:sequence-specific DNA binding"/>
    <property type="evidence" value="ECO:0007669"/>
    <property type="project" value="InterPro"/>
</dbReference>
<evidence type="ECO:0000313" key="6">
    <source>
        <dbReference type="Proteomes" id="UP000284277"/>
    </source>
</evidence>
<dbReference type="PROSITE" id="PS00041">
    <property type="entry name" value="HTH_ARAC_FAMILY_1"/>
    <property type="match status" value="1"/>
</dbReference>
<dbReference type="InterPro" id="IPR007295">
    <property type="entry name" value="DUF402"/>
</dbReference>
<keyword evidence="2" id="KW-0238">DNA-binding</keyword>
<dbReference type="AlphaFoldDB" id="A0A419SSW1"/>
<dbReference type="InterPro" id="IPR009057">
    <property type="entry name" value="Homeodomain-like_sf"/>
</dbReference>
<dbReference type="Pfam" id="PF00990">
    <property type="entry name" value="GGDEF"/>
    <property type="match status" value="1"/>
</dbReference>
<dbReference type="OrthoDB" id="45544at2"/>
<evidence type="ECO:0000256" key="2">
    <source>
        <dbReference type="ARBA" id="ARBA00023125"/>
    </source>
</evidence>
<dbReference type="InterPro" id="IPR000160">
    <property type="entry name" value="GGDEF_dom"/>
</dbReference>
<dbReference type="Pfam" id="PF04167">
    <property type="entry name" value="DUF402"/>
    <property type="match status" value="1"/>
</dbReference>
<dbReference type="SUPFAM" id="SSF46689">
    <property type="entry name" value="Homeodomain-like"/>
    <property type="match status" value="2"/>
</dbReference>
<dbReference type="InterPro" id="IPR029787">
    <property type="entry name" value="Nucleotide_cyclase"/>
</dbReference>
<dbReference type="Gene3D" id="1.10.10.60">
    <property type="entry name" value="Homeodomain-like"/>
    <property type="match status" value="2"/>
</dbReference>
<dbReference type="RefSeq" id="WP_120198871.1">
    <property type="nucleotide sequence ID" value="NZ_MCIA01000035.1"/>
</dbReference>
<gene>
    <name evidence="5" type="ORF">BET01_11985</name>
</gene>
<dbReference type="InterPro" id="IPR035930">
    <property type="entry name" value="FomD-like_sf"/>
</dbReference>
<dbReference type="InterPro" id="IPR018062">
    <property type="entry name" value="HTH_AraC-typ_CS"/>
</dbReference>
<reference evidence="5 6" key="1">
    <citation type="submission" date="2016-08" db="EMBL/GenBank/DDBJ databases">
        <title>A new outlook on sporulation: Clostridium algidixylanolyticum.</title>
        <authorList>
            <person name="Poppleton D.I."/>
            <person name="Gribaldo S."/>
        </authorList>
    </citation>
    <scope>NUCLEOTIDE SEQUENCE [LARGE SCALE GENOMIC DNA]</scope>
    <source>
        <strain evidence="5 6">SPL73</strain>
    </source>
</reference>
<dbReference type="SUPFAM" id="SSF55073">
    <property type="entry name" value="Nucleotide cyclase"/>
    <property type="match status" value="1"/>
</dbReference>
<sequence length="438" mass="51403">MESFYILNDAIRYVEHHLKEQITPEDIAIACNYSVSNLKYLFNKVFQYGVMDYVNQRKITEAAGELLQTKETVCSVAFLYGYGSQEVFTRAFTKVWDETPGVYRRNHQFYRLFLKQEFIYDSYQVFRRRFDLSPLLKELKQSESSILACFDIVGIRFIKTCFGRKAGETAALKALQRIEEITKRGKHLFRLSGDKFVVNFESSDYKTVQRQVLSVLECNGEDFLYKEDAIPLSMFAGITCLPAKGLSKELLFDVLDDTIKEAHKKLSRIHVASDDCNRFRIDYNEETGLFRGYVSDVFKDSREGRRGIAASVSEEEVQYEFTLEHMTTSVSWRTSGPRYELFFPEGEKWYRKTVYDTLGRSLREHYYIIRDMEVTRINSISYTLLHLEVVKTWDNKILTLNEGELKEAFYDGLISKEEFRFIKITGKTIRNWLEKKTE</sequence>
<dbReference type="PANTHER" id="PTHR47504:SF5">
    <property type="entry name" value="RIGHT ORIGIN-BINDING PROTEIN"/>
    <property type="match status" value="1"/>
</dbReference>
<dbReference type="PROSITE" id="PS01124">
    <property type="entry name" value="HTH_ARAC_FAMILY_2"/>
    <property type="match status" value="1"/>
</dbReference>
<evidence type="ECO:0000256" key="3">
    <source>
        <dbReference type="ARBA" id="ARBA00023163"/>
    </source>
</evidence>
<dbReference type="SMART" id="SM00342">
    <property type="entry name" value="HTH_ARAC"/>
    <property type="match status" value="1"/>
</dbReference>
<feature type="domain" description="HTH araC/xylS-type" evidence="4">
    <location>
        <begin position="8"/>
        <end position="106"/>
    </location>
</feature>
<dbReference type="Pfam" id="PF12833">
    <property type="entry name" value="HTH_18"/>
    <property type="match status" value="1"/>
</dbReference>
<organism evidence="5 6">
    <name type="scientific">Lacrimispora algidixylanolytica</name>
    <dbReference type="NCBI Taxonomy" id="94868"/>
    <lineage>
        <taxon>Bacteria</taxon>
        <taxon>Bacillati</taxon>
        <taxon>Bacillota</taxon>
        <taxon>Clostridia</taxon>
        <taxon>Lachnospirales</taxon>
        <taxon>Lachnospiraceae</taxon>
        <taxon>Lacrimispora</taxon>
    </lineage>
</organism>
<proteinExistence type="predicted"/>
<keyword evidence="6" id="KW-1185">Reference proteome</keyword>
<comment type="caution">
    <text evidence="5">The sequence shown here is derived from an EMBL/GenBank/DDBJ whole genome shotgun (WGS) entry which is preliminary data.</text>
</comment>
<dbReference type="InterPro" id="IPR043128">
    <property type="entry name" value="Rev_trsase/Diguanyl_cyclase"/>
</dbReference>
<evidence type="ECO:0000256" key="1">
    <source>
        <dbReference type="ARBA" id="ARBA00023015"/>
    </source>
</evidence>
<accession>A0A419SSW1</accession>
<evidence type="ECO:0000313" key="5">
    <source>
        <dbReference type="EMBL" id="RKD28242.1"/>
    </source>
</evidence>
<dbReference type="Gene3D" id="3.30.70.270">
    <property type="match status" value="1"/>
</dbReference>
<keyword evidence="1" id="KW-0805">Transcription regulation</keyword>
<name>A0A419SSW1_9FIRM</name>